<name>A0ABR8TM00_9PSED</name>
<organism evidence="1 2">
    <name type="scientific">Serpens gallinarum</name>
    <dbReference type="NCBI Taxonomy" id="2763075"/>
    <lineage>
        <taxon>Bacteria</taxon>
        <taxon>Pseudomonadati</taxon>
        <taxon>Pseudomonadota</taxon>
        <taxon>Gammaproteobacteria</taxon>
        <taxon>Pseudomonadales</taxon>
        <taxon>Pseudomonadaceae</taxon>
        <taxon>Pseudomonas</taxon>
    </lineage>
</organism>
<dbReference type="NCBIfam" id="NF041583">
    <property type="entry name" value="SOS_SulA_aeru"/>
    <property type="match status" value="1"/>
</dbReference>
<evidence type="ECO:0000313" key="1">
    <source>
        <dbReference type="EMBL" id="MBD7976560.1"/>
    </source>
</evidence>
<gene>
    <name evidence="1" type="ORF">H9642_05095</name>
</gene>
<accession>A0ABR8TM00</accession>
<protein>
    <submittedName>
        <fullName evidence="1">CDP-glycerol--UDP-pyrophosphoryl-N-acetylglucosaminyl-N-acetylmannosamine glycerophosphotransferase</fullName>
    </submittedName>
</protein>
<dbReference type="EMBL" id="JACSQG010000001">
    <property type="protein sequence ID" value="MBD7976560.1"/>
    <property type="molecule type" value="Genomic_DNA"/>
</dbReference>
<evidence type="ECO:0000313" key="2">
    <source>
        <dbReference type="Proteomes" id="UP000611945"/>
    </source>
</evidence>
<proteinExistence type="predicted"/>
<dbReference type="RefSeq" id="WP_286010177.1">
    <property type="nucleotide sequence ID" value="NZ_JACSQG010000001.1"/>
</dbReference>
<sequence length="154" mass="16926">MQYSHSPERLQPGLFGAVLMASPGRTLLDTAPVDTTETFSELALRGSYQHCRYLLGSIFRELSLAADARWLTLIAPPALISPAWLRDAQLNRERIMLLQPRGEQSALNLACEALRLGRSHTVISWLQPLAPSACRLLANAAHQGGAQSLNIRLD</sequence>
<keyword evidence="2" id="KW-1185">Reference proteome</keyword>
<dbReference type="InterPro" id="IPR027417">
    <property type="entry name" value="P-loop_NTPase"/>
</dbReference>
<comment type="caution">
    <text evidence="1">The sequence shown here is derived from an EMBL/GenBank/DDBJ whole genome shotgun (WGS) entry which is preliminary data.</text>
</comment>
<dbReference type="InterPro" id="IPR004596">
    <property type="entry name" value="Cell_div_suppressor_SulA"/>
</dbReference>
<dbReference type="Gene3D" id="3.40.50.300">
    <property type="entry name" value="P-loop containing nucleotide triphosphate hydrolases"/>
    <property type="match status" value="1"/>
</dbReference>
<dbReference type="Proteomes" id="UP000611945">
    <property type="component" value="Unassembled WGS sequence"/>
</dbReference>
<dbReference type="Pfam" id="PF03846">
    <property type="entry name" value="SulA"/>
    <property type="match status" value="1"/>
</dbReference>
<dbReference type="SUPFAM" id="SSF52540">
    <property type="entry name" value="P-loop containing nucleoside triphosphate hydrolases"/>
    <property type="match status" value="1"/>
</dbReference>
<reference evidence="1 2" key="1">
    <citation type="submission" date="2020-08" db="EMBL/GenBank/DDBJ databases">
        <title>A Genomic Blueprint of the Chicken Gut Microbiome.</title>
        <authorList>
            <person name="Gilroy R."/>
            <person name="Ravi A."/>
            <person name="Getino M."/>
            <person name="Pursley I."/>
            <person name="Horton D.L."/>
            <person name="Alikhan N.-F."/>
            <person name="Baker D."/>
            <person name="Gharbi K."/>
            <person name="Hall N."/>
            <person name="Watson M."/>
            <person name="Adriaenssens E.M."/>
            <person name="Foster-Nyarko E."/>
            <person name="Jarju S."/>
            <person name="Secka A."/>
            <person name="Antonio M."/>
            <person name="Oren A."/>
            <person name="Chaudhuri R."/>
            <person name="La Ragione R.M."/>
            <person name="Hildebrand F."/>
            <person name="Pallen M.J."/>
        </authorList>
    </citation>
    <scope>NUCLEOTIDE SEQUENCE [LARGE SCALE GENOMIC DNA]</scope>
    <source>
        <strain evidence="1 2">Sa2CUA2</strain>
    </source>
</reference>